<dbReference type="PROSITE" id="PS00912">
    <property type="entry name" value="DHODEHASE_2"/>
    <property type="match status" value="1"/>
</dbReference>
<evidence type="ECO:0000256" key="1">
    <source>
        <dbReference type="ARBA" id="ARBA00003125"/>
    </source>
</evidence>
<evidence type="ECO:0000256" key="3">
    <source>
        <dbReference type="ARBA" id="ARBA00005161"/>
    </source>
</evidence>
<dbReference type="HAMAP" id="MF_00225">
    <property type="entry name" value="DHO_dh_type2"/>
    <property type="match status" value="1"/>
</dbReference>
<dbReference type="InterPro" id="IPR050074">
    <property type="entry name" value="DHO_dehydrogenase"/>
</dbReference>
<dbReference type="SUPFAM" id="SSF51395">
    <property type="entry name" value="FMN-linked oxidoreductases"/>
    <property type="match status" value="1"/>
</dbReference>
<dbReference type="EMBL" id="APLQ01000014">
    <property type="protein sequence ID" value="ENO14404.1"/>
    <property type="molecule type" value="Genomic_DNA"/>
</dbReference>
<dbReference type="NCBIfam" id="NF003644">
    <property type="entry name" value="PRK05286.1-1"/>
    <property type="match status" value="1"/>
</dbReference>
<evidence type="ECO:0000256" key="13">
    <source>
        <dbReference type="HAMAP-Rule" id="MF_00225"/>
    </source>
</evidence>
<dbReference type="HOGENOM" id="CLU_013640_2_0_6"/>
<keyword evidence="16" id="KW-1185">Reference proteome</keyword>
<gene>
    <name evidence="13" type="primary">pyrD</name>
    <name evidence="15" type="ORF">J057_23460</name>
</gene>
<protein>
    <recommendedName>
        <fullName evidence="13">Dihydroorotate dehydrogenase (quinone)</fullName>
        <ecNumber evidence="13">1.3.5.2</ecNumber>
    </recommendedName>
    <alternativeName>
        <fullName evidence="13">DHOdehase</fullName>
        <shortName evidence="13">DHOD</shortName>
        <shortName evidence="13">DHODase</shortName>
    </alternativeName>
    <alternativeName>
        <fullName evidence="13">Dihydroorotate oxidase</fullName>
    </alternativeName>
</protein>
<feature type="binding site" evidence="13">
    <location>
        <position position="85"/>
    </location>
    <ligand>
        <name>FMN</name>
        <dbReference type="ChEBI" id="CHEBI:58210"/>
    </ligand>
</feature>
<dbReference type="InterPro" id="IPR001295">
    <property type="entry name" value="Dihydroorotate_DH_CS"/>
</dbReference>
<dbReference type="EC" id="1.3.5.2" evidence="13"/>
<dbReference type="NCBIfam" id="TIGR01036">
    <property type="entry name" value="pyrD_sub2"/>
    <property type="match status" value="1"/>
</dbReference>
<dbReference type="FunFam" id="3.20.20.70:FF:000028">
    <property type="entry name" value="Dihydroorotate dehydrogenase (quinone)"/>
    <property type="match status" value="1"/>
</dbReference>
<dbReference type="OrthoDB" id="9802377at2"/>
<dbReference type="InterPro" id="IPR012135">
    <property type="entry name" value="Dihydroorotate_DH_1_2"/>
</dbReference>
<feature type="active site" description="Nucleophile" evidence="13">
    <location>
        <position position="174"/>
    </location>
</feature>
<dbReference type="InterPro" id="IPR005719">
    <property type="entry name" value="Dihydroorotate_DH_2"/>
</dbReference>
<dbReference type="GO" id="GO:0005737">
    <property type="term" value="C:cytoplasm"/>
    <property type="evidence" value="ECO:0007669"/>
    <property type="project" value="InterPro"/>
</dbReference>
<dbReference type="AlphaFoldDB" id="N6W2R3"/>
<dbReference type="PANTHER" id="PTHR48109:SF4">
    <property type="entry name" value="DIHYDROOROTATE DEHYDROGENASE (QUINONE), MITOCHONDRIAL"/>
    <property type="match status" value="1"/>
</dbReference>
<feature type="domain" description="Dihydroorotate dehydrogenase catalytic" evidence="14">
    <location>
        <begin position="46"/>
        <end position="336"/>
    </location>
</feature>
<evidence type="ECO:0000256" key="4">
    <source>
        <dbReference type="ARBA" id="ARBA00005359"/>
    </source>
</evidence>
<evidence type="ECO:0000256" key="12">
    <source>
        <dbReference type="ARBA" id="ARBA00048639"/>
    </source>
</evidence>
<comment type="subunit">
    <text evidence="5 13">Monomer.</text>
</comment>
<dbReference type="GO" id="GO:0044205">
    <property type="term" value="P:'de novo' UMP biosynthetic process"/>
    <property type="evidence" value="ECO:0007669"/>
    <property type="project" value="UniProtKB-UniRule"/>
</dbReference>
<feature type="binding site" evidence="13">
    <location>
        <position position="171"/>
    </location>
    <ligand>
        <name>FMN</name>
        <dbReference type="ChEBI" id="CHEBI:58210"/>
    </ligand>
</feature>
<evidence type="ECO:0000259" key="14">
    <source>
        <dbReference type="Pfam" id="PF01180"/>
    </source>
</evidence>
<feature type="binding site" evidence="13">
    <location>
        <begin position="61"/>
        <end position="65"/>
    </location>
    <ligand>
        <name>FMN</name>
        <dbReference type="ChEBI" id="CHEBI:58210"/>
    </ligand>
</feature>
<comment type="function">
    <text evidence="1 13">Catalyzes the conversion of dihydroorotate to orotate with quinone as electron acceptor.</text>
</comment>
<dbReference type="InterPro" id="IPR005720">
    <property type="entry name" value="Dihydroorotate_DH_cat"/>
</dbReference>
<comment type="catalytic activity">
    <reaction evidence="12 13">
        <text>(S)-dihydroorotate + a quinone = orotate + a quinol</text>
        <dbReference type="Rhea" id="RHEA:30187"/>
        <dbReference type="ChEBI" id="CHEBI:24646"/>
        <dbReference type="ChEBI" id="CHEBI:30839"/>
        <dbReference type="ChEBI" id="CHEBI:30864"/>
        <dbReference type="ChEBI" id="CHEBI:132124"/>
        <dbReference type="EC" id="1.3.5.2"/>
    </reaction>
</comment>
<comment type="subcellular location">
    <subcellularLocation>
        <location evidence="2 13">Cell membrane</location>
        <topology evidence="2 13">Peripheral membrane protein</topology>
    </subcellularLocation>
</comment>
<feature type="binding site" evidence="13">
    <location>
        <position position="176"/>
    </location>
    <ligand>
        <name>substrate</name>
    </ligand>
</feature>
<name>N6W2R3_9GAMM</name>
<dbReference type="GO" id="GO:0106430">
    <property type="term" value="F:dihydroorotate dehydrogenase (quinone) activity"/>
    <property type="evidence" value="ECO:0007669"/>
    <property type="project" value="UniProtKB-EC"/>
</dbReference>
<reference evidence="15 16" key="1">
    <citation type="journal article" date="2013" name="Genome Announc.">
        <title>Genome Sequence of the Polycyclic Aromatic Hydrocarbon-Degrading Bacterium Strain Marinobacter nanhaiticus D15-8WT.</title>
        <authorList>
            <person name="Cui Z."/>
            <person name="Gao W."/>
            <person name="Li Q."/>
            <person name="Xu G."/>
            <person name="Zheng L."/>
        </authorList>
    </citation>
    <scope>NUCLEOTIDE SEQUENCE [LARGE SCALE GENOMIC DNA]</scope>
    <source>
        <strain evidence="15 16">D15-8W</strain>
    </source>
</reference>
<feature type="binding site" evidence="13">
    <location>
        <position position="171"/>
    </location>
    <ligand>
        <name>substrate</name>
    </ligand>
</feature>
<dbReference type="PIRSF" id="PIRSF000164">
    <property type="entry name" value="DHO_oxidase"/>
    <property type="match status" value="1"/>
</dbReference>
<dbReference type="UniPathway" id="UPA00070">
    <property type="reaction ID" value="UER00946"/>
</dbReference>
<dbReference type="Gene3D" id="3.20.20.70">
    <property type="entry name" value="Aldolase class I"/>
    <property type="match status" value="1"/>
</dbReference>
<dbReference type="Proteomes" id="UP000013165">
    <property type="component" value="Unassembled WGS sequence"/>
</dbReference>
<keyword evidence="9 13" id="KW-0665">Pyrimidine biosynthesis</keyword>
<feature type="binding site" evidence="13">
    <location>
        <position position="244"/>
    </location>
    <ligand>
        <name>FMN</name>
        <dbReference type="ChEBI" id="CHEBI:58210"/>
    </ligand>
</feature>
<proteinExistence type="inferred from homology"/>
<evidence type="ECO:0000313" key="16">
    <source>
        <dbReference type="Proteomes" id="UP000013165"/>
    </source>
</evidence>
<evidence type="ECO:0000256" key="5">
    <source>
        <dbReference type="ARBA" id="ARBA00011245"/>
    </source>
</evidence>
<evidence type="ECO:0000256" key="10">
    <source>
        <dbReference type="ARBA" id="ARBA00023002"/>
    </source>
</evidence>
<evidence type="ECO:0000256" key="9">
    <source>
        <dbReference type="ARBA" id="ARBA00022975"/>
    </source>
</evidence>
<dbReference type="RefSeq" id="WP_004582622.1">
    <property type="nucleotide sequence ID" value="NZ_AP028878.1"/>
</dbReference>
<dbReference type="PROSITE" id="PS00911">
    <property type="entry name" value="DHODEHASE_1"/>
    <property type="match status" value="1"/>
</dbReference>
<dbReference type="PATRIC" id="fig|626887.3.peg.4693"/>
<feature type="binding site" evidence="13">
    <location>
        <position position="138"/>
    </location>
    <ligand>
        <name>FMN</name>
        <dbReference type="ChEBI" id="CHEBI:58210"/>
    </ligand>
</feature>
<feature type="binding site" evidence="13">
    <location>
        <begin position="110"/>
        <end position="114"/>
    </location>
    <ligand>
        <name>substrate</name>
    </ligand>
</feature>
<feature type="binding site" evidence="13">
    <location>
        <begin position="317"/>
        <end position="318"/>
    </location>
    <ligand>
        <name>FMN</name>
        <dbReference type="ChEBI" id="CHEBI:58210"/>
    </ligand>
</feature>
<feature type="binding site" evidence="13">
    <location>
        <position position="296"/>
    </location>
    <ligand>
        <name>FMN</name>
        <dbReference type="ChEBI" id="CHEBI:58210"/>
    </ligand>
</feature>
<sequence>MYGLIRDLLFRLPPEQAHAVALRSMDLAARIGLMQRLFPAVPDSPVEVMGLQFPNPVGLAAGLDKNAEHIDALAALGFGSIEVGTVTPLAQPGNPKPRLFRLPEHEALINRMGFNNAGLDVLLANVRNARFDGVLGINVGKNKLTPAEETASDYRKGIAAVYELASYITANVSSPNTPGLRELQFGDSLKQLLEAIKDEQRIQHERQGRYVPIAVKIAPDMDDTAIRFVAEALLETGIDGVIATNTTIERGALQGHPLAAEQGGLSGRPVREPSLRVIEQLHSILGDRLPIIGVGGISDAESAAEKVRAGAKLVQVYTGFIYRGPELIREAVEGIRALGQGSKQGSR</sequence>
<dbReference type="STRING" id="626887.J057_23460"/>
<dbReference type="NCBIfam" id="NF003645">
    <property type="entry name" value="PRK05286.1-2"/>
    <property type="match status" value="1"/>
</dbReference>
<feature type="binding site" evidence="13">
    <location>
        <position position="65"/>
    </location>
    <ligand>
        <name>substrate</name>
    </ligand>
</feature>
<keyword evidence="11 13" id="KW-0472">Membrane</keyword>
<evidence type="ECO:0000256" key="8">
    <source>
        <dbReference type="ARBA" id="ARBA00022643"/>
    </source>
</evidence>
<evidence type="ECO:0000256" key="11">
    <source>
        <dbReference type="ARBA" id="ARBA00023136"/>
    </source>
</evidence>
<dbReference type="NCBIfam" id="NF003652">
    <property type="entry name" value="PRK05286.2-5"/>
    <property type="match status" value="1"/>
</dbReference>
<evidence type="ECO:0000256" key="6">
    <source>
        <dbReference type="ARBA" id="ARBA00022475"/>
    </source>
</evidence>
<keyword evidence="7 13" id="KW-0285">Flavoprotein</keyword>
<feature type="binding site" evidence="13">
    <location>
        <position position="216"/>
    </location>
    <ligand>
        <name>FMN</name>
        <dbReference type="ChEBI" id="CHEBI:58210"/>
    </ligand>
</feature>
<dbReference type="Pfam" id="PF01180">
    <property type="entry name" value="DHO_dh"/>
    <property type="match status" value="1"/>
</dbReference>
<feature type="binding site" evidence="13">
    <location>
        <position position="267"/>
    </location>
    <ligand>
        <name>FMN</name>
        <dbReference type="ChEBI" id="CHEBI:58210"/>
    </ligand>
</feature>
<keyword evidence="8 13" id="KW-0288">FMN</keyword>
<keyword evidence="6 13" id="KW-1003">Cell membrane</keyword>
<comment type="caution">
    <text evidence="15">The sequence shown here is derived from an EMBL/GenBank/DDBJ whole genome shotgun (WGS) entry which is preliminary data.</text>
</comment>
<dbReference type="PANTHER" id="PTHR48109">
    <property type="entry name" value="DIHYDROOROTATE DEHYDROGENASE (QUINONE), MITOCHONDRIAL-RELATED"/>
    <property type="match status" value="1"/>
</dbReference>
<accession>N6W2R3</accession>
<keyword evidence="10 13" id="KW-0560">Oxidoreductase</keyword>
<comment type="similarity">
    <text evidence="4 13">Belongs to the dihydroorotate dehydrogenase family. Type 2 subfamily.</text>
</comment>
<dbReference type="NCBIfam" id="NF003646">
    <property type="entry name" value="PRK05286.1-4"/>
    <property type="match status" value="1"/>
</dbReference>
<dbReference type="GO" id="GO:0005886">
    <property type="term" value="C:plasma membrane"/>
    <property type="evidence" value="ECO:0007669"/>
    <property type="project" value="UniProtKB-SubCell"/>
</dbReference>
<dbReference type="eggNOG" id="COG0167">
    <property type="taxonomic scope" value="Bacteria"/>
</dbReference>
<evidence type="ECO:0000313" key="15">
    <source>
        <dbReference type="EMBL" id="ENO14404.1"/>
    </source>
</evidence>
<evidence type="ECO:0000256" key="7">
    <source>
        <dbReference type="ARBA" id="ARBA00022630"/>
    </source>
</evidence>
<comment type="cofactor">
    <cofactor evidence="13">
        <name>FMN</name>
        <dbReference type="ChEBI" id="CHEBI:58210"/>
    </cofactor>
    <text evidence="13">Binds 1 FMN per subunit.</text>
</comment>
<comment type="pathway">
    <text evidence="3 13">Pyrimidine metabolism; UMP biosynthesis via de novo pathway; orotate from (S)-dihydroorotate (quinone route): step 1/1.</text>
</comment>
<evidence type="ECO:0000256" key="2">
    <source>
        <dbReference type="ARBA" id="ARBA00004202"/>
    </source>
</evidence>
<dbReference type="GO" id="GO:0006207">
    <property type="term" value="P:'de novo' pyrimidine nucleobase biosynthetic process"/>
    <property type="evidence" value="ECO:0007669"/>
    <property type="project" value="UniProtKB-UniRule"/>
</dbReference>
<dbReference type="CDD" id="cd04738">
    <property type="entry name" value="DHOD_2_like"/>
    <property type="match status" value="1"/>
</dbReference>
<feature type="binding site" evidence="13">
    <location>
        <begin position="245"/>
        <end position="246"/>
    </location>
    <ligand>
        <name>substrate</name>
    </ligand>
</feature>
<organism evidence="15 16">
    <name type="scientific">Marinobacter nanhaiticus D15-8W</name>
    <dbReference type="NCBI Taxonomy" id="626887"/>
    <lineage>
        <taxon>Bacteria</taxon>
        <taxon>Pseudomonadati</taxon>
        <taxon>Pseudomonadota</taxon>
        <taxon>Gammaproteobacteria</taxon>
        <taxon>Pseudomonadales</taxon>
        <taxon>Marinobacteraceae</taxon>
        <taxon>Marinobacter</taxon>
    </lineage>
</organism>
<dbReference type="InterPro" id="IPR013785">
    <property type="entry name" value="Aldolase_TIM"/>
</dbReference>